<evidence type="ECO:0000313" key="2">
    <source>
        <dbReference type="Proteomes" id="UP000596661"/>
    </source>
</evidence>
<organism evidence="1 2">
    <name type="scientific">Cannabis sativa</name>
    <name type="common">Hemp</name>
    <name type="synonym">Marijuana</name>
    <dbReference type="NCBI Taxonomy" id="3483"/>
    <lineage>
        <taxon>Eukaryota</taxon>
        <taxon>Viridiplantae</taxon>
        <taxon>Streptophyta</taxon>
        <taxon>Embryophyta</taxon>
        <taxon>Tracheophyta</taxon>
        <taxon>Spermatophyta</taxon>
        <taxon>Magnoliopsida</taxon>
        <taxon>eudicotyledons</taxon>
        <taxon>Gunneridae</taxon>
        <taxon>Pentapetalae</taxon>
        <taxon>rosids</taxon>
        <taxon>fabids</taxon>
        <taxon>Rosales</taxon>
        <taxon>Cannabaceae</taxon>
        <taxon>Cannabis</taxon>
    </lineage>
</organism>
<accession>A0A803QD57</accession>
<dbReference type="Proteomes" id="UP000596661">
    <property type="component" value="Chromosome 9"/>
</dbReference>
<dbReference type="AlphaFoldDB" id="A0A803QD57"/>
<proteinExistence type="predicted"/>
<reference evidence="1" key="1">
    <citation type="submission" date="2018-11" db="EMBL/GenBank/DDBJ databases">
        <authorList>
            <person name="Grassa J C."/>
        </authorList>
    </citation>
    <scope>NUCLEOTIDE SEQUENCE [LARGE SCALE GENOMIC DNA]</scope>
</reference>
<dbReference type="EMBL" id="UZAU01000750">
    <property type="status" value="NOT_ANNOTATED_CDS"/>
    <property type="molecule type" value="Genomic_DNA"/>
</dbReference>
<dbReference type="Gramene" id="evm.model.09.1032">
    <property type="protein sequence ID" value="cds.evm.model.09.1032"/>
    <property type="gene ID" value="evm.TU.09.1032"/>
</dbReference>
<evidence type="ECO:0000313" key="1">
    <source>
        <dbReference type="EnsemblPlants" id="cds.evm.model.09.1032"/>
    </source>
</evidence>
<reference evidence="1" key="2">
    <citation type="submission" date="2021-03" db="UniProtKB">
        <authorList>
            <consortium name="EnsemblPlants"/>
        </authorList>
    </citation>
    <scope>IDENTIFICATION</scope>
</reference>
<protein>
    <submittedName>
        <fullName evidence="1">Uncharacterized protein</fullName>
    </submittedName>
</protein>
<name>A0A803QD57_CANSA</name>
<sequence>MAAVAMFNQNFHQQLQRFPYPPYDHGRDYLGTFTRKLEYTGSIQGLNHHGMVSCVNDLKHKRKADHDIHIVVESNKRTCYDMGPFNEVGHTSNNTTAMLPGRITNYCIDMHRYHECDHRAQMPLGRTFNNLHVFSDFNRRTCLDPSFPVNERILSFNRDMATVFGGRTLNHGNHFLPGCEYSGVERRRLVRDFGN</sequence>
<keyword evidence="2" id="KW-1185">Reference proteome</keyword>
<dbReference type="EnsemblPlants" id="evm.model.09.1032">
    <property type="protein sequence ID" value="cds.evm.model.09.1032"/>
    <property type="gene ID" value="evm.TU.09.1032"/>
</dbReference>